<accession>A0AAD6AYW8</accession>
<reference evidence="1" key="1">
    <citation type="submission" date="2022-11" db="EMBL/GenBank/DDBJ databases">
        <title>Chromosome-level genome of Pogonophryne albipinna.</title>
        <authorList>
            <person name="Jo E."/>
        </authorList>
    </citation>
    <scope>NUCLEOTIDE SEQUENCE</scope>
    <source>
        <strain evidence="1">SGF0006</strain>
        <tissue evidence="1">Muscle</tissue>
    </source>
</reference>
<gene>
    <name evidence="1" type="ORF">JOQ06_007406</name>
</gene>
<dbReference type="EMBL" id="JAPTMU010000012">
    <property type="protein sequence ID" value="KAJ4934620.1"/>
    <property type="molecule type" value="Genomic_DNA"/>
</dbReference>
<dbReference type="Proteomes" id="UP001219934">
    <property type="component" value="Unassembled WGS sequence"/>
</dbReference>
<dbReference type="AlphaFoldDB" id="A0AAD6AYW8"/>
<sequence length="191" mass="20458">MPLTRGAGSTRAQTGWWGLFGTQWVGGAEGKGARVAPGTQDLSLGISVMQASLAGSYMCVYADKHTALQSVHHLSHDSPVWCRVRTDCVMSPRLVGSDERVSQLVPRSHVIRGDVAASAAGWAGALHFVNRTPIIIIPSHPPRSETEPRPGPDQAGGLFISACCLRPLLIDSQTLVKSKQEKRGDLVVLEM</sequence>
<organism evidence="1 2">
    <name type="scientific">Pogonophryne albipinna</name>
    <dbReference type="NCBI Taxonomy" id="1090488"/>
    <lineage>
        <taxon>Eukaryota</taxon>
        <taxon>Metazoa</taxon>
        <taxon>Chordata</taxon>
        <taxon>Craniata</taxon>
        <taxon>Vertebrata</taxon>
        <taxon>Euteleostomi</taxon>
        <taxon>Actinopterygii</taxon>
        <taxon>Neopterygii</taxon>
        <taxon>Teleostei</taxon>
        <taxon>Neoteleostei</taxon>
        <taxon>Acanthomorphata</taxon>
        <taxon>Eupercaria</taxon>
        <taxon>Perciformes</taxon>
        <taxon>Notothenioidei</taxon>
        <taxon>Pogonophryne</taxon>
    </lineage>
</organism>
<evidence type="ECO:0000313" key="2">
    <source>
        <dbReference type="Proteomes" id="UP001219934"/>
    </source>
</evidence>
<proteinExistence type="predicted"/>
<name>A0AAD6AYW8_9TELE</name>
<evidence type="ECO:0000313" key="1">
    <source>
        <dbReference type="EMBL" id="KAJ4934620.1"/>
    </source>
</evidence>
<comment type="caution">
    <text evidence="1">The sequence shown here is derived from an EMBL/GenBank/DDBJ whole genome shotgun (WGS) entry which is preliminary data.</text>
</comment>
<protein>
    <submittedName>
        <fullName evidence="1">Uncharacterized protein</fullName>
    </submittedName>
</protein>
<keyword evidence="2" id="KW-1185">Reference proteome</keyword>